<dbReference type="Proteomes" id="UP000290975">
    <property type="component" value="Unassembled WGS sequence"/>
</dbReference>
<evidence type="ECO:0000256" key="4">
    <source>
        <dbReference type="SAM" id="MobiDB-lite"/>
    </source>
</evidence>
<keyword evidence="2" id="KW-0238">DNA-binding</keyword>
<dbReference type="InterPro" id="IPR018060">
    <property type="entry name" value="HTH_AraC"/>
</dbReference>
<dbReference type="AlphaFoldDB" id="A0A401J331"/>
<accession>A0A401J331</accession>
<dbReference type="PROSITE" id="PS01124">
    <property type="entry name" value="HTH_ARAC_FAMILY_2"/>
    <property type="match status" value="1"/>
</dbReference>
<evidence type="ECO:0000256" key="3">
    <source>
        <dbReference type="ARBA" id="ARBA00023163"/>
    </source>
</evidence>
<dbReference type="GO" id="GO:0000976">
    <property type="term" value="F:transcription cis-regulatory region binding"/>
    <property type="evidence" value="ECO:0007669"/>
    <property type="project" value="TreeGrafter"/>
</dbReference>
<proteinExistence type="predicted"/>
<keyword evidence="1" id="KW-0805">Transcription regulation</keyword>
<dbReference type="GO" id="GO:0003700">
    <property type="term" value="F:DNA-binding transcription factor activity"/>
    <property type="evidence" value="ECO:0007669"/>
    <property type="project" value="InterPro"/>
</dbReference>
<keyword evidence="7" id="KW-1185">Reference proteome</keyword>
<evidence type="ECO:0000256" key="1">
    <source>
        <dbReference type="ARBA" id="ARBA00023015"/>
    </source>
</evidence>
<protein>
    <recommendedName>
        <fullName evidence="5">HTH araC/xylS-type domain-containing protein</fullName>
    </recommendedName>
</protein>
<dbReference type="EMBL" id="BBQY01000012">
    <property type="protein sequence ID" value="GBH31020.1"/>
    <property type="molecule type" value="Genomic_DNA"/>
</dbReference>
<comment type="caution">
    <text evidence="6">The sequence shown here is derived from an EMBL/GenBank/DDBJ whole genome shotgun (WGS) entry which is preliminary data.</text>
</comment>
<reference evidence="6 7" key="1">
    <citation type="submission" date="2014-12" db="EMBL/GenBank/DDBJ databases">
        <title>Whole genome sequencing of Sphingobium xenophagum OW59.</title>
        <authorList>
            <person name="Ohta Y."/>
            <person name="Nishi S."/>
            <person name="Hatada Y."/>
        </authorList>
    </citation>
    <scope>NUCLEOTIDE SEQUENCE [LARGE SCALE GENOMIC DNA]</scope>
    <source>
        <strain evidence="6 7">OW59</strain>
    </source>
</reference>
<evidence type="ECO:0000259" key="5">
    <source>
        <dbReference type="PROSITE" id="PS01124"/>
    </source>
</evidence>
<organism evidence="6 7">
    <name type="scientific">Sphingobium xenophagum</name>
    <dbReference type="NCBI Taxonomy" id="121428"/>
    <lineage>
        <taxon>Bacteria</taxon>
        <taxon>Pseudomonadati</taxon>
        <taxon>Pseudomonadota</taxon>
        <taxon>Alphaproteobacteria</taxon>
        <taxon>Sphingomonadales</taxon>
        <taxon>Sphingomonadaceae</taxon>
        <taxon>Sphingobium</taxon>
    </lineage>
</organism>
<dbReference type="SUPFAM" id="SSF46689">
    <property type="entry name" value="Homeodomain-like"/>
    <property type="match status" value="1"/>
</dbReference>
<feature type="region of interest" description="Disordered" evidence="4">
    <location>
        <begin position="138"/>
        <end position="157"/>
    </location>
</feature>
<sequence length="157" mass="17390">MPGLFQLLSDEGHSSDAFLIRRLKQAILNGPRFDAAEADIARDLGLSARTLRRRLHCLETSYAQIIAEVRFAFAKQCLSDPQLTIGDVADRAGYTEVSNFRNAFKRWAHVSPQAFRDLIGLTQPGRASPLTQPITKASIGGRHLSARNTSKERPCLT</sequence>
<dbReference type="SMART" id="SM00342">
    <property type="entry name" value="HTH_ARAC"/>
    <property type="match status" value="1"/>
</dbReference>
<name>A0A401J331_SPHXE</name>
<dbReference type="PANTHER" id="PTHR47894">
    <property type="entry name" value="HTH-TYPE TRANSCRIPTIONAL REGULATOR GADX"/>
    <property type="match status" value="1"/>
</dbReference>
<evidence type="ECO:0000313" key="6">
    <source>
        <dbReference type="EMBL" id="GBH31020.1"/>
    </source>
</evidence>
<keyword evidence="3" id="KW-0804">Transcription</keyword>
<dbReference type="InterPro" id="IPR009057">
    <property type="entry name" value="Homeodomain-like_sf"/>
</dbReference>
<feature type="domain" description="HTH araC/xylS-type" evidence="5">
    <location>
        <begin position="21"/>
        <end position="118"/>
    </location>
</feature>
<dbReference type="STRING" id="1192759.GCA_000277525_00937"/>
<evidence type="ECO:0000256" key="2">
    <source>
        <dbReference type="ARBA" id="ARBA00023125"/>
    </source>
</evidence>
<gene>
    <name evidence="6" type="ORF">MBESOW_P2280</name>
</gene>
<evidence type="ECO:0000313" key="7">
    <source>
        <dbReference type="Proteomes" id="UP000290975"/>
    </source>
</evidence>
<dbReference type="GO" id="GO:0005829">
    <property type="term" value="C:cytosol"/>
    <property type="evidence" value="ECO:0007669"/>
    <property type="project" value="TreeGrafter"/>
</dbReference>
<dbReference type="Gene3D" id="1.10.10.60">
    <property type="entry name" value="Homeodomain-like"/>
    <property type="match status" value="1"/>
</dbReference>
<dbReference type="Pfam" id="PF12833">
    <property type="entry name" value="HTH_18"/>
    <property type="match status" value="1"/>
</dbReference>
<dbReference type="PANTHER" id="PTHR47894:SF1">
    <property type="entry name" value="HTH-TYPE TRANSCRIPTIONAL REGULATOR VQSM"/>
    <property type="match status" value="1"/>
</dbReference>